<dbReference type="InterPro" id="IPR011948">
    <property type="entry name" value="Dullard_phosphatase"/>
</dbReference>
<dbReference type="EMBL" id="AHHH01000150">
    <property type="protein sequence ID" value="ESU41074.1"/>
    <property type="molecule type" value="Genomic_DNA"/>
</dbReference>
<dbReference type="SUPFAM" id="SSF56784">
    <property type="entry name" value="HAD-like"/>
    <property type="match status" value="1"/>
</dbReference>
<dbReference type="Proteomes" id="UP000018040">
    <property type="component" value="Unassembled WGS sequence"/>
</dbReference>
<dbReference type="InterPro" id="IPR036412">
    <property type="entry name" value="HAD-like_sf"/>
</dbReference>
<name>V6TR48_GIAIN</name>
<dbReference type="FunFam" id="3.40.50.1000:FF:000093">
    <property type="entry name" value="NLI interacting factor-like phosphatase family protein"/>
    <property type="match status" value="1"/>
</dbReference>
<evidence type="ECO:0000256" key="1">
    <source>
        <dbReference type="SAM" id="MobiDB-lite"/>
    </source>
</evidence>
<dbReference type="InterPro" id="IPR023214">
    <property type="entry name" value="HAD_sf"/>
</dbReference>
<feature type="domain" description="FCP1 homology" evidence="2">
    <location>
        <begin position="277"/>
        <end position="441"/>
    </location>
</feature>
<reference evidence="3 4" key="2">
    <citation type="journal article" date="2013" name="Genome Biol. Evol.">
        <title>Genome sequencing of Giardia lamblia genotypes A2 and B isolates (DH and GS) and comparative analysis with the genomes of genotypes A1 and E (WB and Pig).</title>
        <authorList>
            <person name="Adam R.D."/>
            <person name="Dahlstrom E.W."/>
            <person name="Martens C.A."/>
            <person name="Bruno D.P."/>
            <person name="Barbian K.D."/>
            <person name="Ricklefs S.M."/>
            <person name="Hernandez M.M."/>
            <person name="Narla N.P."/>
            <person name="Patel R.B."/>
            <person name="Porcella S.F."/>
            <person name="Nash T.E."/>
        </authorList>
    </citation>
    <scope>NUCLEOTIDE SEQUENCE [LARGE SCALE GENOMIC DNA]</scope>
    <source>
        <strain evidence="3 4">GS</strain>
    </source>
</reference>
<feature type="compositionally biased region" description="Polar residues" evidence="1">
    <location>
        <begin position="191"/>
        <end position="202"/>
    </location>
</feature>
<dbReference type="InterPro" id="IPR004274">
    <property type="entry name" value="FCP1_dom"/>
</dbReference>
<organism evidence="3 4">
    <name type="scientific">Giardia intestinalis</name>
    <name type="common">Giardia lamblia</name>
    <dbReference type="NCBI Taxonomy" id="5741"/>
    <lineage>
        <taxon>Eukaryota</taxon>
        <taxon>Metamonada</taxon>
        <taxon>Diplomonadida</taxon>
        <taxon>Hexamitidae</taxon>
        <taxon>Giardiinae</taxon>
        <taxon>Giardia</taxon>
    </lineage>
</organism>
<dbReference type="SMART" id="SM00577">
    <property type="entry name" value="CPDc"/>
    <property type="match status" value="1"/>
</dbReference>
<evidence type="ECO:0000313" key="3">
    <source>
        <dbReference type="EMBL" id="ESU41074.1"/>
    </source>
</evidence>
<dbReference type="VEuPathDB" id="GiardiaDB:DHA2_4063"/>
<feature type="region of interest" description="Disordered" evidence="1">
    <location>
        <begin position="116"/>
        <end position="251"/>
    </location>
</feature>
<dbReference type="VEuPathDB" id="GiardiaDB:GL50803_004063"/>
<dbReference type="GO" id="GO:0016791">
    <property type="term" value="F:phosphatase activity"/>
    <property type="evidence" value="ECO:0007669"/>
    <property type="project" value="InterPro"/>
</dbReference>
<comment type="caution">
    <text evidence="3">The sequence shown here is derived from an EMBL/GenBank/DDBJ whole genome shotgun (WGS) entry which is preliminary data.</text>
</comment>
<feature type="region of interest" description="Disordered" evidence="1">
    <location>
        <begin position="40"/>
        <end position="69"/>
    </location>
</feature>
<dbReference type="VEuPathDB" id="GiardiaDB:QR46_0375"/>
<protein>
    <submittedName>
        <fullName evidence="3">NLI interacting factor-like phosphatase domain protein</fullName>
    </submittedName>
</protein>
<dbReference type="Gene3D" id="3.40.50.1000">
    <property type="entry name" value="HAD superfamily/HAD-like"/>
    <property type="match status" value="1"/>
</dbReference>
<dbReference type="CDD" id="cd07521">
    <property type="entry name" value="HAD_FCP1-like"/>
    <property type="match status" value="1"/>
</dbReference>
<feature type="compositionally biased region" description="Polar residues" evidence="1">
    <location>
        <begin position="116"/>
        <end position="131"/>
    </location>
</feature>
<dbReference type="NCBIfam" id="TIGR02251">
    <property type="entry name" value="HIF-SF_euk"/>
    <property type="match status" value="1"/>
</dbReference>
<reference evidence="4" key="1">
    <citation type="submission" date="2012-02" db="EMBL/GenBank/DDBJ databases">
        <title>Genome sequencing of Giardia lamblia Genotypes A2 and B isolates (DH and GS) and comparative analysis with the genomes of Genotypes A1 and E (WB and Pig).</title>
        <authorList>
            <person name="Adam R."/>
            <person name="Dahlstrom E."/>
            <person name="Martens C."/>
            <person name="Bruno D."/>
            <person name="Barbian K."/>
            <person name="Porcella S.F."/>
            <person name="Nash T."/>
        </authorList>
    </citation>
    <scope>NUCLEOTIDE SEQUENCE</scope>
    <source>
        <strain evidence="4">GS</strain>
    </source>
</reference>
<accession>V6TR48</accession>
<dbReference type="InterPro" id="IPR050365">
    <property type="entry name" value="TIM50"/>
</dbReference>
<proteinExistence type="predicted"/>
<feature type="compositionally biased region" description="Polar residues" evidence="1">
    <location>
        <begin position="210"/>
        <end position="222"/>
    </location>
</feature>
<gene>
    <name evidence="3" type="ORF">GSB_4063</name>
</gene>
<sequence>MGEVNFATTDFHRQSLPGYAKIQIIAMVDLSSIITQVKQGETMPTPPAPLQAPSAATDTSKAKSSKTAFGGCCGPKPKLKKEPVARGAQSSATTTENAVELQNVRTLATTIEDTMMNDTIPTESDQVLDRQTSLTSDTITSDTSKRIMSDKSHSVISNNLESGKRLSRKRRATDDLTPTATIAATPKATEGLSNNLVTTTPQTDKKPVSGASSAHGSRINSEATSPVPSPAMSPASEETARLSTKGIPKPPPKRMYFTKVENWAPGPDALLPPPTEDQYNKKLLVLDLDETLVHSSFNKVDNADMIIPLSIEDPVSKATISHQVYVYKRPYVDEFLETMAKYYELAIFTASLQVYCDAVMEKLDPSGLCVHRLYRDSCIQSNGVFVKDMSILGRPIESVIILDNCAASYMFQPENGILAIAFYDDKSDTFLKDIEETMIHLSRVEDVRTYLRSCP</sequence>
<dbReference type="OrthoDB" id="277011at2759"/>
<evidence type="ECO:0000259" key="2">
    <source>
        <dbReference type="PROSITE" id="PS50969"/>
    </source>
</evidence>
<feature type="compositionally biased region" description="Low complexity" evidence="1">
    <location>
        <begin position="175"/>
        <end position="189"/>
    </location>
</feature>
<feature type="compositionally biased region" description="Basic and acidic residues" evidence="1">
    <location>
        <begin position="143"/>
        <end position="153"/>
    </location>
</feature>
<dbReference type="PANTHER" id="PTHR12210">
    <property type="entry name" value="DULLARD PROTEIN PHOSPHATASE"/>
    <property type="match status" value="1"/>
</dbReference>
<dbReference type="Pfam" id="PF03031">
    <property type="entry name" value="NIF"/>
    <property type="match status" value="1"/>
</dbReference>
<dbReference type="PROSITE" id="PS50969">
    <property type="entry name" value="FCP1"/>
    <property type="match status" value="1"/>
</dbReference>
<feature type="compositionally biased region" description="Low complexity" evidence="1">
    <location>
        <begin position="223"/>
        <end position="237"/>
    </location>
</feature>
<dbReference type="AlphaFoldDB" id="V6TR48"/>
<dbReference type="VEuPathDB" id="GiardiaDB:GL50581_4405"/>
<feature type="compositionally biased region" description="Low complexity" evidence="1">
    <location>
        <begin position="132"/>
        <end position="142"/>
    </location>
</feature>
<evidence type="ECO:0000313" key="4">
    <source>
        <dbReference type="Proteomes" id="UP000018040"/>
    </source>
</evidence>